<dbReference type="EMBL" id="JAFBEE010000029">
    <property type="protein sequence ID" value="MBM7616276.1"/>
    <property type="molecule type" value="Genomic_DNA"/>
</dbReference>
<protein>
    <recommendedName>
        <fullName evidence="3">DUF2935 domain-containing protein</fullName>
    </recommendedName>
</protein>
<reference evidence="1 2" key="1">
    <citation type="submission" date="2021-01" db="EMBL/GenBank/DDBJ databases">
        <title>Genomic Encyclopedia of Type Strains, Phase IV (KMG-IV): sequencing the most valuable type-strain genomes for metagenomic binning, comparative biology and taxonomic classification.</title>
        <authorList>
            <person name="Goeker M."/>
        </authorList>
    </citation>
    <scope>NUCLEOTIDE SEQUENCE [LARGE SCALE GENOMIC DNA]</scope>
    <source>
        <strain evidence="1 2">DSM 25890</strain>
    </source>
</reference>
<dbReference type="Gene3D" id="1.20.1260.120">
    <property type="entry name" value="Protein of unknown function DUF2935"/>
    <property type="match status" value="1"/>
</dbReference>
<sequence length="268" mass="31416">MDYSCYRSAALFENQFWYQILGDHARFILSELSPKETIMIDRAYYFIDVFDDLLQEARKDLTEKEVLELSHRGYSHVQDLRLYKLEIIKKQLTNDISIGLPPTFINHMVNEVEHYMMILGYLLSKQIPVTTAIYEHLVWLLDAGGHASAIDASLDDVEVRFKEISRGFHGRFQDLYIKAVEMCGFMRSSLTNFPAFERFNSDVAYEINLFKEYIRDLEKLELEEQLLGTLSPLILDHMAREEWYYLKKVSMVTEVMEPAGDPTKPRTE</sequence>
<dbReference type="Proteomes" id="UP001314796">
    <property type="component" value="Unassembled WGS sequence"/>
</dbReference>
<keyword evidence="2" id="KW-1185">Reference proteome</keyword>
<dbReference type="InterPro" id="IPR021328">
    <property type="entry name" value="CotB-like"/>
</dbReference>
<dbReference type="Pfam" id="PF11155">
    <property type="entry name" value="DUF2935"/>
    <property type="match status" value="2"/>
</dbReference>
<evidence type="ECO:0000313" key="2">
    <source>
        <dbReference type="Proteomes" id="UP001314796"/>
    </source>
</evidence>
<evidence type="ECO:0008006" key="3">
    <source>
        <dbReference type="Google" id="ProtNLM"/>
    </source>
</evidence>
<dbReference type="SUPFAM" id="SSF158430">
    <property type="entry name" value="Bacillus cereus metalloprotein-like"/>
    <property type="match status" value="2"/>
</dbReference>
<comment type="caution">
    <text evidence="1">The sequence shown here is derived from an EMBL/GenBank/DDBJ whole genome shotgun (WGS) entry which is preliminary data.</text>
</comment>
<evidence type="ECO:0000313" key="1">
    <source>
        <dbReference type="EMBL" id="MBM7616276.1"/>
    </source>
</evidence>
<accession>A0ABS2NTM0</accession>
<name>A0ABS2NTM0_9FIRM</name>
<organism evidence="1 2">
    <name type="scientific">Alkaliphilus hydrothermalis</name>
    <dbReference type="NCBI Taxonomy" id="1482730"/>
    <lineage>
        <taxon>Bacteria</taxon>
        <taxon>Bacillati</taxon>
        <taxon>Bacillota</taxon>
        <taxon>Clostridia</taxon>
        <taxon>Peptostreptococcales</taxon>
        <taxon>Natronincolaceae</taxon>
        <taxon>Alkaliphilus</taxon>
    </lineage>
</organism>
<gene>
    <name evidence="1" type="ORF">JOC73_002858</name>
</gene>
<dbReference type="RefSeq" id="WP_207755117.1">
    <property type="nucleotide sequence ID" value="NZ_JAFBEE010000029.1"/>
</dbReference>
<proteinExistence type="predicted"/>